<dbReference type="EMBL" id="MELK01000048">
    <property type="protein sequence ID" value="OFW56114.1"/>
    <property type="molecule type" value="Genomic_DNA"/>
</dbReference>
<dbReference type="AlphaFoldDB" id="A0A1F2WGY3"/>
<protein>
    <recommendedName>
        <fullName evidence="1">Methyltransferase type 11 domain-containing protein</fullName>
    </recommendedName>
</protein>
<feature type="domain" description="Methyltransferase type 11" evidence="1">
    <location>
        <begin position="60"/>
        <end position="156"/>
    </location>
</feature>
<dbReference type="GO" id="GO:0008757">
    <property type="term" value="F:S-adenosylmethionine-dependent methyltransferase activity"/>
    <property type="evidence" value="ECO:0007669"/>
    <property type="project" value="InterPro"/>
</dbReference>
<proteinExistence type="predicted"/>
<accession>A0A1F2WGY3</accession>
<evidence type="ECO:0000313" key="3">
    <source>
        <dbReference type="Proteomes" id="UP000177876"/>
    </source>
</evidence>
<dbReference type="PANTHER" id="PTHR43591">
    <property type="entry name" value="METHYLTRANSFERASE"/>
    <property type="match status" value="1"/>
</dbReference>
<dbReference type="STRING" id="1797197.A2Y75_03050"/>
<dbReference type="Pfam" id="PF08241">
    <property type="entry name" value="Methyltransf_11"/>
    <property type="match status" value="1"/>
</dbReference>
<organism evidence="2 3">
    <name type="scientific">Candidatus Solincola sediminis</name>
    <dbReference type="NCBI Taxonomy" id="1797199"/>
    <lineage>
        <taxon>Bacteria</taxon>
        <taxon>Bacillati</taxon>
        <taxon>Actinomycetota</taxon>
        <taxon>Candidatus Geothermincolia</taxon>
        <taxon>Candidatus Geothermincolales</taxon>
        <taxon>Candidatus Geothermincolaceae</taxon>
        <taxon>Candidatus Solincola</taxon>
    </lineage>
</organism>
<dbReference type="Gene3D" id="3.40.50.150">
    <property type="entry name" value="Vaccinia Virus protein VP39"/>
    <property type="match status" value="1"/>
</dbReference>
<reference evidence="2 3" key="1">
    <citation type="journal article" date="2016" name="Nat. Commun.">
        <title>Thousands of microbial genomes shed light on interconnected biogeochemical processes in an aquifer system.</title>
        <authorList>
            <person name="Anantharaman K."/>
            <person name="Brown C.T."/>
            <person name="Hug L.A."/>
            <person name="Sharon I."/>
            <person name="Castelle C.J."/>
            <person name="Probst A.J."/>
            <person name="Thomas B.C."/>
            <person name="Singh A."/>
            <person name="Wilkins M.J."/>
            <person name="Karaoz U."/>
            <person name="Brodie E.L."/>
            <person name="Williams K.H."/>
            <person name="Hubbard S.S."/>
            <person name="Banfield J.F."/>
        </authorList>
    </citation>
    <scope>NUCLEOTIDE SEQUENCE [LARGE SCALE GENOMIC DNA]</scope>
</reference>
<dbReference type="PANTHER" id="PTHR43591:SF24">
    <property type="entry name" value="2-METHOXY-6-POLYPRENYL-1,4-BENZOQUINOL METHYLASE, MITOCHONDRIAL"/>
    <property type="match status" value="1"/>
</dbReference>
<evidence type="ECO:0000259" key="1">
    <source>
        <dbReference type="Pfam" id="PF08241"/>
    </source>
</evidence>
<evidence type="ECO:0000313" key="2">
    <source>
        <dbReference type="EMBL" id="OFW56114.1"/>
    </source>
</evidence>
<dbReference type="InterPro" id="IPR029063">
    <property type="entry name" value="SAM-dependent_MTases_sf"/>
</dbReference>
<dbReference type="Proteomes" id="UP000177876">
    <property type="component" value="Unassembled WGS sequence"/>
</dbReference>
<sequence>MHIIIAMDVKEANLVFHDEASRDYDKKWAIRFDNDMAEFVLSKFQLGLRGPFPKDIKVMEIGCGTGYAMLNLGLAGVLREAWGCDISRGMLDVCQENADALGLKVHLKQADAERLPYEDNSFDLIIGHAVLHHLPDLDASFREIYRVMKPGGRCVVAGEPSVIGHGFARVAKTVASWGIKTYARAGGRLGKRRIQLRDYTPSSESDGHEMQELEHVVDIHNFRSKELCAIAGQAGFSKVRFESEELICSFIGWMIRTVEGSVSEANITDRWRWGAYNTYKRARTMDMKLYPYLPRDWFYNLILYLEK</sequence>
<gene>
    <name evidence="2" type="ORF">A2Y75_03050</name>
</gene>
<dbReference type="InterPro" id="IPR013216">
    <property type="entry name" value="Methyltransf_11"/>
</dbReference>
<comment type="caution">
    <text evidence="2">The sequence shown here is derived from an EMBL/GenBank/DDBJ whole genome shotgun (WGS) entry which is preliminary data.</text>
</comment>
<name>A0A1F2WGY3_9ACTN</name>
<dbReference type="SUPFAM" id="SSF53335">
    <property type="entry name" value="S-adenosyl-L-methionine-dependent methyltransferases"/>
    <property type="match status" value="1"/>
</dbReference>
<dbReference type="CDD" id="cd02440">
    <property type="entry name" value="AdoMet_MTases"/>
    <property type="match status" value="1"/>
</dbReference>